<organism evidence="2 3">
    <name type="scientific">Desulfurispira natronophila</name>
    <dbReference type="NCBI Taxonomy" id="682562"/>
    <lineage>
        <taxon>Bacteria</taxon>
        <taxon>Pseudomonadati</taxon>
        <taxon>Chrysiogenota</taxon>
        <taxon>Chrysiogenia</taxon>
        <taxon>Chrysiogenales</taxon>
        <taxon>Chrysiogenaceae</taxon>
        <taxon>Desulfurispira</taxon>
    </lineage>
</organism>
<keyword evidence="1" id="KW-1133">Transmembrane helix</keyword>
<name>A0A7W7Y3T9_9BACT</name>
<feature type="transmembrane region" description="Helical" evidence="1">
    <location>
        <begin position="52"/>
        <end position="77"/>
    </location>
</feature>
<feature type="transmembrane region" description="Helical" evidence="1">
    <location>
        <begin position="110"/>
        <end position="131"/>
    </location>
</feature>
<dbReference type="RefSeq" id="WP_183730445.1">
    <property type="nucleotide sequence ID" value="NZ_JACHID010000004.1"/>
</dbReference>
<comment type="caution">
    <text evidence="2">The sequence shown here is derived from an EMBL/GenBank/DDBJ whole genome shotgun (WGS) entry which is preliminary data.</text>
</comment>
<dbReference type="Proteomes" id="UP000528322">
    <property type="component" value="Unassembled WGS sequence"/>
</dbReference>
<reference evidence="2 3" key="1">
    <citation type="submission" date="2020-08" db="EMBL/GenBank/DDBJ databases">
        <title>Genomic Encyclopedia of Type Strains, Phase IV (KMG-IV): sequencing the most valuable type-strain genomes for metagenomic binning, comparative biology and taxonomic classification.</title>
        <authorList>
            <person name="Goeker M."/>
        </authorList>
    </citation>
    <scope>NUCLEOTIDE SEQUENCE [LARGE SCALE GENOMIC DNA]</scope>
    <source>
        <strain evidence="2 3">DSM 22071</strain>
    </source>
</reference>
<evidence type="ECO:0000313" key="2">
    <source>
        <dbReference type="EMBL" id="MBB5021547.1"/>
    </source>
</evidence>
<keyword evidence="3" id="KW-1185">Reference proteome</keyword>
<sequence>MFISVIGAGAFAGMELYNSFNNYRQLQQQIEKPPTELSVEKIRFTQPMLGSFIHLLFALVCFLVLEAFGIGLVFLFIASMYFYHSLRNVDQAAVLREAYRQAGAEQFMRTVRLSLILTSVPYVYFLLRIIVHLGQ</sequence>
<dbReference type="AlphaFoldDB" id="A0A7W7Y3T9"/>
<keyword evidence="1" id="KW-0812">Transmembrane</keyword>
<evidence type="ECO:0000256" key="1">
    <source>
        <dbReference type="SAM" id="Phobius"/>
    </source>
</evidence>
<keyword evidence="1" id="KW-0472">Membrane</keyword>
<proteinExistence type="predicted"/>
<dbReference type="EMBL" id="JACHID010000004">
    <property type="protein sequence ID" value="MBB5021547.1"/>
    <property type="molecule type" value="Genomic_DNA"/>
</dbReference>
<gene>
    <name evidence="2" type="ORF">HNR37_000859</name>
</gene>
<protein>
    <submittedName>
        <fullName evidence="2">Uncharacterized protein</fullName>
    </submittedName>
</protein>
<evidence type="ECO:0000313" key="3">
    <source>
        <dbReference type="Proteomes" id="UP000528322"/>
    </source>
</evidence>
<accession>A0A7W7Y3T9</accession>